<gene>
    <name evidence="2" type="ORF">CGGC5_v006141</name>
</gene>
<reference evidence="2 3" key="1">
    <citation type="submission" date="2012-08" db="EMBL/GenBank/DDBJ databases">
        <authorList>
            <person name="Gan P.H.P."/>
            <person name="Ikeda K."/>
            <person name="Irieda H."/>
            <person name="Narusaka M."/>
            <person name="O'Connell R.J."/>
            <person name="Narusaka Y."/>
            <person name="Takano Y."/>
            <person name="Kubo Y."/>
            <person name="Shirasu K."/>
        </authorList>
    </citation>
    <scope>NUCLEOTIDE SEQUENCE [LARGE SCALE GENOMIC DNA]</scope>
    <source>
        <strain evidence="2 3">Nara gc5</strain>
    </source>
</reference>
<reference evidence="2 3" key="2">
    <citation type="submission" date="2020-04" db="EMBL/GenBank/DDBJ databases">
        <title>Genome sequencing and assembly of multiple isolates from the Colletotrichum gloeosporioides species complex.</title>
        <authorList>
            <person name="Gan P."/>
            <person name="Shirasu K."/>
        </authorList>
    </citation>
    <scope>NUCLEOTIDE SEQUENCE [LARGE SCALE GENOMIC DNA]</scope>
    <source>
        <strain evidence="2 3">Nara gc5</strain>
    </source>
</reference>
<dbReference type="GeneID" id="90979901"/>
<name>A0A7J6J8V5_COLFN</name>
<evidence type="ECO:0000313" key="3">
    <source>
        <dbReference type="Proteomes" id="UP000011096"/>
    </source>
</evidence>
<protein>
    <submittedName>
        <fullName evidence="2">Uncharacterized protein</fullName>
    </submittedName>
</protein>
<evidence type="ECO:0000256" key="1">
    <source>
        <dbReference type="SAM" id="MobiDB-lite"/>
    </source>
</evidence>
<sequence>MDREVWFSVASNYEWEWRPSRRSSLLAAFSTRGGVVAGSVRASLSVASTVALGSADRRYLQLYGLSRILGTISTRFLACNLADLNGWPARKQNQAVEHKRVLAPTNDATKQRLPKRFYQKSETHAVAAAVDRWRPVACLPTHRRHKPGRGKLQETSRVFRETRPGGRGSPIRSDQPPVGDLTASTHEIINQVRDPASDRTKTFPKPGLDRHRGCVPPLILADTCC</sequence>
<feature type="region of interest" description="Disordered" evidence="1">
    <location>
        <begin position="159"/>
        <end position="180"/>
    </location>
</feature>
<evidence type="ECO:0000313" key="2">
    <source>
        <dbReference type="EMBL" id="KAF4486163.1"/>
    </source>
</evidence>
<accession>A0A7J6J8V5</accession>
<keyword evidence="3" id="KW-1185">Reference proteome</keyword>
<comment type="caution">
    <text evidence="2">The sequence shown here is derived from an EMBL/GenBank/DDBJ whole genome shotgun (WGS) entry which is preliminary data.</text>
</comment>
<dbReference type="EMBL" id="ANPB02000003">
    <property type="protein sequence ID" value="KAF4486163.1"/>
    <property type="molecule type" value="Genomic_DNA"/>
</dbReference>
<dbReference type="InParanoid" id="A0A7J6J8V5"/>
<organism evidence="2 3">
    <name type="scientific">Colletotrichum fructicola (strain Nara gc5)</name>
    <name type="common">Anthracnose fungus</name>
    <name type="synonym">Colletotrichum gloeosporioides (strain Nara gc5)</name>
    <dbReference type="NCBI Taxonomy" id="1213859"/>
    <lineage>
        <taxon>Eukaryota</taxon>
        <taxon>Fungi</taxon>
        <taxon>Dikarya</taxon>
        <taxon>Ascomycota</taxon>
        <taxon>Pezizomycotina</taxon>
        <taxon>Sordariomycetes</taxon>
        <taxon>Hypocreomycetidae</taxon>
        <taxon>Glomerellales</taxon>
        <taxon>Glomerellaceae</taxon>
        <taxon>Colletotrichum</taxon>
        <taxon>Colletotrichum gloeosporioides species complex</taxon>
    </lineage>
</organism>
<dbReference type="RefSeq" id="XP_066008987.1">
    <property type="nucleotide sequence ID" value="XM_066151652.1"/>
</dbReference>
<proteinExistence type="predicted"/>
<dbReference type="AlphaFoldDB" id="A0A7J6J8V5"/>
<dbReference type="Proteomes" id="UP000011096">
    <property type="component" value="Unassembled WGS sequence"/>
</dbReference>